<dbReference type="RefSeq" id="WP_015394378.1">
    <property type="nucleotide sequence ID" value="NC_020291.1"/>
</dbReference>
<keyword evidence="10" id="KW-0902">Two-component regulatory system</keyword>
<dbReference type="PANTHER" id="PTHR34220:SF11">
    <property type="entry name" value="SENSOR PROTEIN KINASE HPTS"/>
    <property type="match status" value="1"/>
</dbReference>
<dbReference type="GO" id="GO:0000155">
    <property type="term" value="F:phosphorelay sensor kinase activity"/>
    <property type="evidence" value="ECO:0007669"/>
    <property type="project" value="InterPro"/>
</dbReference>
<dbReference type="Gene3D" id="6.10.340.10">
    <property type="match status" value="1"/>
</dbReference>
<evidence type="ECO:0000256" key="8">
    <source>
        <dbReference type="ARBA" id="ARBA00022840"/>
    </source>
</evidence>
<dbReference type="InterPro" id="IPR003660">
    <property type="entry name" value="HAMP_dom"/>
</dbReference>
<keyword evidence="9 13" id="KW-1133">Transmembrane helix</keyword>
<dbReference type="Pfam" id="PF00672">
    <property type="entry name" value="HAMP"/>
    <property type="match status" value="1"/>
</dbReference>
<evidence type="ECO:0000256" key="12">
    <source>
        <dbReference type="SAM" id="Coils"/>
    </source>
</evidence>
<dbReference type="GO" id="GO:0005886">
    <property type="term" value="C:plasma membrane"/>
    <property type="evidence" value="ECO:0007669"/>
    <property type="project" value="UniProtKB-SubCell"/>
</dbReference>
<sequence length="576" mass="66503">MNIKINKSVHNSLIFKLIAGTLILTIPMVFFLIFNSYYSIRTLHNKVAEYNSNTVNLYMNQIDSDLKSIDSYIFNVISFNTDILNLNSNDKDLSVLSKVKLQNELTNARALYKLADVFFVYSRFGNQYFDSYSSRVNYKETLNISNFISKVSRDNTNFNSKGWIPISMDGSNYIFRIISVDNNIYLGAWIKVETLMSPLLKINLQREGSILFATSEGKPMINQGFVNDNHIDLLGDLTHYYFSGEGNSHMVIGKPSEVGKFSLIAVTNEKNMLQGLDLIQTIIFFIAILSFLLIPSTLYILHRLIFKPVKTLKYAINMIENGNLDYRIEDQSFSNEFLVVNKAFNNMVSQIKQLKIEVYEEQLQKQKSELDYLQMQIRPHFYINALNNIYSMAQMKEFQLIQDMVLYLSDYLRYLFRSSFLLVSLESELKHVKNYLQIEKIHSGETLICNVDAEEHLMAVQIPPLVLQTFIENIIKHAMKSFEVINVIIKISLIKKHDEEYAHIIIQDNGKGFSDEAINKINNSTYNNNTGEKIGIWNVKQRLKLIYGDRAQIIASNNDNMGACIDIYIPVKKEVR</sequence>
<evidence type="ECO:0000256" key="2">
    <source>
        <dbReference type="ARBA" id="ARBA00022475"/>
    </source>
</evidence>
<keyword evidence="8" id="KW-0067">ATP-binding</keyword>
<keyword evidence="5 13" id="KW-0812">Transmembrane</keyword>
<dbReference type="Proteomes" id="UP000011728">
    <property type="component" value="Chromosome"/>
</dbReference>
<evidence type="ECO:0000256" key="10">
    <source>
        <dbReference type="ARBA" id="ARBA00023012"/>
    </source>
</evidence>
<feature type="domain" description="HAMP" evidence="14">
    <location>
        <begin position="303"/>
        <end position="356"/>
    </location>
</feature>
<dbReference type="Gene3D" id="3.30.565.10">
    <property type="entry name" value="Histidine kinase-like ATPase, C-terminal domain"/>
    <property type="match status" value="1"/>
</dbReference>
<feature type="coiled-coil region" evidence="12">
    <location>
        <begin position="349"/>
        <end position="376"/>
    </location>
</feature>
<keyword evidence="4" id="KW-0808">Transferase</keyword>
<keyword evidence="7" id="KW-0418">Kinase</keyword>
<dbReference type="KEGG" id="csr:Cspa_c43140"/>
<gene>
    <name evidence="15" type="ORF">Cspa_c43140</name>
</gene>
<feature type="transmembrane region" description="Helical" evidence="13">
    <location>
        <begin position="278"/>
        <end position="301"/>
    </location>
</feature>
<keyword evidence="2" id="KW-1003">Cell membrane</keyword>
<dbReference type="PANTHER" id="PTHR34220">
    <property type="entry name" value="SENSOR HISTIDINE KINASE YPDA"/>
    <property type="match status" value="1"/>
</dbReference>
<dbReference type="STRING" id="36745.CLSAP_40810"/>
<comment type="subcellular location">
    <subcellularLocation>
        <location evidence="1">Cell membrane</location>
        <topology evidence="1">Multi-pass membrane protein</topology>
    </subcellularLocation>
</comment>
<reference evidence="15 16" key="1">
    <citation type="submission" date="2013-02" db="EMBL/GenBank/DDBJ databases">
        <title>Genome sequence of Clostridium saccharoperbutylacetonicum N1-4(HMT).</title>
        <authorList>
            <person name="Poehlein A."/>
            <person name="Daniel R."/>
        </authorList>
    </citation>
    <scope>NUCLEOTIDE SEQUENCE [LARGE SCALE GENOMIC DNA]</scope>
    <source>
        <strain evidence="16">N1-4(HMT)</strain>
    </source>
</reference>
<dbReference type="PATRIC" id="fig|931276.5.peg.4345"/>
<dbReference type="HOGENOM" id="CLU_020473_4_1_9"/>
<evidence type="ECO:0000256" key="7">
    <source>
        <dbReference type="ARBA" id="ARBA00022777"/>
    </source>
</evidence>
<dbReference type="EMBL" id="CP004121">
    <property type="protein sequence ID" value="AGF58067.1"/>
    <property type="molecule type" value="Genomic_DNA"/>
</dbReference>
<dbReference type="AlphaFoldDB" id="M1N3M5"/>
<dbReference type="CDD" id="cd06225">
    <property type="entry name" value="HAMP"/>
    <property type="match status" value="1"/>
</dbReference>
<keyword evidence="11 13" id="KW-0472">Membrane</keyword>
<dbReference type="OrthoDB" id="759642at2"/>
<evidence type="ECO:0000256" key="9">
    <source>
        <dbReference type="ARBA" id="ARBA00022989"/>
    </source>
</evidence>
<dbReference type="InterPro" id="IPR050640">
    <property type="entry name" value="Bact_2-comp_sensor_kinase"/>
</dbReference>
<dbReference type="eggNOG" id="COG2972">
    <property type="taxonomic scope" value="Bacteria"/>
</dbReference>
<evidence type="ECO:0000313" key="16">
    <source>
        <dbReference type="Proteomes" id="UP000011728"/>
    </source>
</evidence>
<organism evidence="15 16">
    <name type="scientific">Clostridium saccharoperbutylacetonicum N1-4(HMT)</name>
    <dbReference type="NCBI Taxonomy" id="931276"/>
    <lineage>
        <taxon>Bacteria</taxon>
        <taxon>Bacillati</taxon>
        <taxon>Bacillota</taxon>
        <taxon>Clostridia</taxon>
        <taxon>Eubacteriales</taxon>
        <taxon>Clostridiaceae</taxon>
        <taxon>Clostridium</taxon>
    </lineage>
</organism>
<evidence type="ECO:0000256" key="13">
    <source>
        <dbReference type="SAM" id="Phobius"/>
    </source>
</evidence>
<dbReference type="SMART" id="SM00304">
    <property type="entry name" value="HAMP"/>
    <property type="match status" value="1"/>
</dbReference>
<dbReference type="SUPFAM" id="SSF158472">
    <property type="entry name" value="HAMP domain-like"/>
    <property type="match status" value="1"/>
</dbReference>
<evidence type="ECO:0000259" key="14">
    <source>
        <dbReference type="PROSITE" id="PS50885"/>
    </source>
</evidence>
<protein>
    <submittedName>
        <fullName evidence="15">Putative sensor with HAMP domain</fullName>
    </submittedName>
</protein>
<evidence type="ECO:0000313" key="15">
    <source>
        <dbReference type="EMBL" id="AGF58067.1"/>
    </source>
</evidence>
<keyword evidence="16" id="KW-1185">Reference proteome</keyword>
<evidence type="ECO:0000256" key="1">
    <source>
        <dbReference type="ARBA" id="ARBA00004651"/>
    </source>
</evidence>
<accession>M1N3M5</accession>
<evidence type="ECO:0000256" key="6">
    <source>
        <dbReference type="ARBA" id="ARBA00022741"/>
    </source>
</evidence>
<dbReference type="GO" id="GO:0005524">
    <property type="term" value="F:ATP binding"/>
    <property type="evidence" value="ECO:0007669"/>
    <property type="project" value="UniProtKB-KW"/>
</dbReference>
<dbReference type="InterPro" id="IPR036890">
    <property type="entry name" value="HATPase_C_sf"/>
</dbReference>
<evidence type="ECO:0000256" key="3">
    <source>
        <dbReference type="ARBA" id="ARBA00022553"/>
    </source>
</evidence>
<dbReference type="InterPro" id="IPR010559">
    <property type="entry name" value="Sig_transdc_His_kin_internal"/>
</dbReference>
<proteinExistence type="predicted"/>
<evidence type="ECO:0000256" key="5">
    <source>
        <dbReference type="ARBA" id="ARBA00022692"/>
    </source>
</evidence>
<feature type="transmembrane region" description="Helical" evidence="13">
    <location>
        <begin position="12"/>
        <end position="34"/>
    </location>
</feature>
<dbReference type="InterPro" id="IPR003594">
    <property type="entry name" value="HATPase_dom"/>
</dbReference>
<name>M1N3M5_9CLOT</name>
<evidence type="ECO:0000256" key="4">
    <source>
        <dbReference type="ARBA" id="ARBA00022679"/>
    </source>
</evidence>
<keyword evidence="6" id="KW-0547">Nucleotide-binding</keyword>
<dbReference type="SUPFAM" id="SSF55874">
    <property type="entry name" value="ATPase domain of HSP90 chaperone/DNA topoisomerase II/histidine kinase"/>
    <property type="match status" value="1"/>
</dbReference>
<dbReference type="Pfam" id="PF02518">
    <property type="entry name" value="HATPase_c"/>
    <property type="match status" value="1"/>
</dbReference>
<dbReference type="Pfam" id="PF06580">
    <property type="entry name" value="His_kinase"/>
    <property type="match status" value="1"/>
</dbReference>
<dbReference type="PROSITE" id="PS50885">
    <property type="entry name" value="HAMP"/>
    <property type="match status" value="1"/>
</dbReference>
<keyword evidence="3" id="KW-0597">Phosphoprotein</keyword>
<keyword evidence="12" id="KW-0175">Coiled coil</keyword>
<evidence type="ECO:0000256" key="11">
    <source>
        <dbReference type="ARBA" id="ARBA00023136"/>
    </source>
</evidence>